<feature type="compositionally biased region" description="Basic and acidic residues" evidence="15">
    <location>
        <begin position="14"/>
        <end position="32"/>
    </location>
</feature>
<keyword evidence="8" id="KW-0677">Repeat</keyword>
<dbReference type="InterPro" id="IPR027005">
    <property type="entry name" value="PMT-like"/>
</dbReference>
<evidence type="ECO:0000256" key="10">
    <source>
        <dbReference type="ARBA" id="ARBA00022989"/>
    </source>
</evidence>
<dbReference type="InterPro" id="IPR036300">
    <property type="entry name" value="MIR_dom_sf"/>
</dbReference>
<evidence type="ECO:0000313" key="18">
    <source>
        <dbReference type="EnsemblMetazoa" id="CLYHEMP004082.1"/>
    </source>
</evidence>
<keyword evidence="10 16" id="KW-1133">Transmembrane helix</keyword>
<feature type="transmembrane region" description="Helical" evidence="16">
    <location>
        <begin position="704"/>
        <end position="724"/>
    </location>
</feature>
<evidence type="ECO:0000256" key="8">
    <source>
        <dbReference type="ARBA" id="ARBA00022737"/>
    </source>
</evidence>
<dbReference type="SMART" id="SM00472">
    <property type="entry name" value="MIR"/>
    <property type="match status" value="3"/>
</dbReference>
<dbReference type="OrthoDB" id="5561486at2759"/>
<evidence type="ECO:0000256" key="11">
    <source>
        <dbReference type="ARBA" id="ARBA00023136"/>
    </source>
</evidence>
<evidence type="ECO:0000256" key="4">
    <source>
        <dbReference type="ARBA" id="ARBA00012839"/>
    </source>
</evidence>
<dbReference type="PANTHER" id="PTHR10050">
    <property type="entry name" value="DOLICHYL-PHOSPHATE-MANNOSE--PROTEIN MANNOSYLTRANSFERASE"/>
    <property type="match status" value="1"/>
</dbReference>
<evidence type="ECO:0000256" key="9">
    <source>
        <dbReference type="ARBA" id="ARBA00022824"/>
    </source>
</evidence>
<evidence type="ECO:0000256" key="13">
    <source>
        <dbReference type="ARBA" id="ARBA00045085"/>
    </source>
</evidence>
<feature type="transmembrane region" description="Helical" evidence="16">
    <location>
        <begin position="189"/>
        <end position="210"/>
    </location>
</feature>
<keyword evidence="9" id="KW-0256">Endoplasmic reticulum</keyword>
<feature type="transmembrane region" description="Helical" evidence="16">
    <location>
        <begin position="241"/>
        <end position="261"/>
    </location>
</feature>
<dbReference type="RefSeq" id="XP_066923151.1">
    <property type="nucleotide sequence ID" value="XM_067067050.1"/>
</dbReference>
<sequence>MTVRKRANHTSNSESKDDNTKNEEATEKKTDFPKALTNGSASKVKENDNGPLISIHLDISLYLRNLRESLTTLSKQDFAEVPLHIWKVLINRSKHQYKPLKGFNLFWFYMIFSVALFTRFYTITLPKHVCWDETHFGKFANHYLNGTFFLDVHPPLGKMLLALAGWMTGYNGEFSFEKPGMEYGEHRYVGMRAFCALLGCFCVPLAYLIVWELTHNLPACILAASLILFDHGCITISQYILLDPILMFFIMMSVYSLLKFYSWRDCPFSFDWWGWMFVTGYFLACTFSVKWVGLFVILFAGMTTVQDLWDILGDLSNSLVDVGKHFIARAIGLILLPIFIYLFFFAVHFQALPKSGPGDGFFSSSFQSTLEGNKLYKAVLPGELGYGAVVTLKNHKTAGTLLHSHQHLYPKEHPPEQQQITGYSHKDSNNDWQINKAHHLITEDDRLEYVRDGDEVRLMHVQTRRNLHSHPEKAPISTNLHQVSGYGQDGNGDANDIWVIRITKNPGPDNRISTVKTIFQLVHRNTGCVLQETEKQLPKWGWEQKEMACNPNKFVTIVGSEWNIESNTHKKVPQVSVELLSPSFFESVYESHVVMAKTNNGFKPKEGEFTSQAWHWPINYRGQVFSGGDERVYLLGNPIVWWLICGTYFLYVIVYVIQTLRWKRGYNFDATIYAEYTTMVSSCSWLFMGWALHYLPFYAMGRVLYFHHYFPAYLFSAMFSGILLEHVSRTVSYMFSGERRKHVYYFCLSTVLAIAISSFCMFRGLSYGMSGPMGNQPNQTMAAYRWLDTWDI</sequence>
<evidence type="ECO:0000313" key="19">
    <source>
        <dbReference type="Proteomes" id="UP000594262"/>
    </source>
</evidence>
<evidence type="ECO:0000256" key="7">
    <source>
        <dbReference type="ARBA" id="ARBA00022692"/>
    </source>
</evidence>
<dbReference type="AlphaFoldDB" id="A0A7M5V5S3"/>
<protein>
    <recommendedName>
        <fullName evidence="12">Protein O-mannosyl-transferase 2</fullName>
        <ecNumber evidence="4">2.4.1.109</ecNumber>
    </recommendedName>
</protein>
<dbReference type="Proteomes" id="UP000594262">
    <property type="component" value="Unplaced"/>
</dbReference>
<organism evidence="18 19">
    <name type="scientific">Clytia hemisphaerica</name>
    <dbReference type="NCBI Taxonomy" id="252671"/>
    <lineage>
        <taxon>Eukaryota</taxon>
        <taxon>Metazoa</taxon>
        <taxon>Cnidaria</taxon>
        <taxon>Hydrozoa</taxon>
        <taxon>Hydroidolina</taxon>
        <taxon>Leptothecata</taxon>
        <taxon>Obeliida</taxon>
        <taxon>Clytiidae</taxon>
        <taxon>Clytia</taxon>
    </lineage>
</organism>
<feature type="transmembrane region" description="Helical" evidence="16">
    <location>
        <begin position="326"/>
        <end position="347"/>
    </location>
</feature>
<comment type="catalytic activity">
    <reaction evidence="13">
        <text>a di-trans,poly-cis-dolichyl beta-D-mannosyl phosphate + L-threonyl-[protein] = 3-O-(alpha-D-mannosyl)-L-threonyl-[protein] + a di-trans,poly-cis-dolichyl phosphate + H(+)</text>
        <dbReference type="Rhea" id="RHEA:53396"/>
        <dbReference type="Rhea" id="RHEA-COMP:11060"/>
        <dbReference type="Rhea" id="RHEA-COMP:13547"/>
        <dbReference type="Rhea" id="RHEA-COMP:19498"/>
        <dbReference type="Rhea" id="RHEA-COMP:19501"/>
        <dbReference type="ChEBI" id="CHEBI:15378"/>
        <dbReference type="ChEBI" id="CHEBI:30013"/>
        <dbReference type="ChEBI" id="CHEBI:57683"/>
        <dbReference type="ChEBI" id="CHEBI:58211"/>
        <dbReference type="ChEBI" id="CHEBI:137323"/>
        <dbReference type="EC" id="2.4.1.109"/>
    </reaction>
</comment>
<keyword evidence="7 16" id="KW-0812">Transmembrane</keyword>
<comment type="subcellular location">
    <subcellularLocation>
        <location evidence="1">Endoplasmic reticulum membrane</location>
        <topology evidence="1">Multi-pass membrane protein</topology>
    </subcellularLocation>
</comment>
<evidence type="ECO:0000256" key="12">
    <source>
        <dbReference type="ARBA" id="ARBA00039583"/>
    </source>
</evidence>
<dbReference type="PROSITE" id="PS50919">
    <property type="entry name" value="MIR"/>
    <property type="match status" value="3"/>
</dbReference>
<comment type="similarity">
    <text evidence="3">Belongs to the glycosyltransferase 39 family.</text>
</comment>
<dbReference type="EnsemblMetazoa" id="CLYHEMT004082.1">
    <property type="protein sequence ID" value="CLYHEMP004082.1"/>
    <property type="gene ID" value="CLYHEMG004082"/>
</dbReference>
<dbReference type="UniPathway" id="UPA00378"/>
<dbReference type="GO" id="GO:0004169">
    <property type="term" value="F:dolichyl-phosphate-mannose-protein mannosyltransferase activity"/>
    <property type="evidence" value="ECO:0007669"/>
    <property type="project" value="UniProtKB-EC"/>
</dbReference>
<feature type="domain" description="MIR" evidence="17">
    <location>
        <begin position="381"/>
        <end position="437"/>
    </location>
</feature>
<feature type="transmembrane region" description="Helical" evidence="16">
    <location>
        <begin position="672"/>
        <end position="692"/>
    </location>
</feature>
<dbReference type="SUPFAM" id="SSF82109">
    <property type="entry name" value="MIR domain"/>
    <property type="match status" value="1"/>
</dbReference>
<evidence type="ECO:0000256" key="3">
    <source>
        <dbReference type="ARBA" id="ARBA00007222"/>
    </source>
</evidence>
<accession>A0A7M5V5S3</accession>
<dbReference type="InterPro" id="IPR003342">
    <property type="entry name" value="ArnT-like_N"/>
</dbReference>
<dbReference type="Pfam" id="PF02815">
    <property type="entry name" value="MIR"/>
    <property type="match status" value="1"/>
</dbReference>
<feature type="transmembrane region" description="Helical" evidence="16">
    <location>
        <begin position="744"/>
        <end position="765"/>
    </location>
</feature>
<dbReference type="Pfam" id="PF16192">
    <property type="entry name" value="PMT_4TMC"/>
    <property type="match status" value="1"/>
</dbReference>
<reference evidence="18" key="1">
    <citation type="submission" date="2021-01" db="UniProtKB">
        <authorList>
            <consortium name="EnsemblMetazoa"/>
        </authorList>
    </citation>
    <scope>IDENTIFICATION</scope>
</reference>
<dbReference type="InterPro" id="IPR032421">
    <property type="entry name" value="PMT_4TMC"/>
</dbReference>
<feature type="region of interest" description="Disordered" evidence="15">
    <location>
        <begin position="1"/>
        <end position="43"/>
    </location>
</feature>
<feature type="transmembrane region" description="Helical" evidence="16">
    <location>
        <begin position="102"/>
        <end position="123"/>
    </location>
</feature>
<keyword evidence="6" id="KW-0808">Transferase</keyword>
<keyword evidence="5" id="KW-0328">Glycosyltransferase</keyword>
<keyword evidence="11 16" id="KW-0472">Membrane</keyword>
<evidence type="ECO:0000256" key="14">
    <source>
        <dbReference type="ARBA" id="ARBA00045102"/>
    </source>
</evidence>
<evidence type="ECO:0000256" key="6">
    <source>
        <dbReference type="ARBA" id="ARBA00022679"/>
    </source>
</evidence>
<comment type="catalytic activity">
    <reaction evidence="14">
        <text>a di-trans,poly-cis-dolichyl beta-D-mannosyl phosphate + L-seryl-[protein] = 3-O-(alpha-D-mannosyl)-L-seryl-[protein] + a di-trans,poly-cis-dolichyl phosphate + H(+)</text>
        <dbReference type="Rhea" id="RHEA:17377"/>
        <dbReference type="Rhea" id="RHEA-COMP:9863"/>
        <dbReference type="Rhea" id="RHEA-COMP:13546"/>
        <dbReference type="Rhea" id="RHEA-COMP:19498"/>
        <dbReference type="Rhea" id="RHEA-COMP:19501"/>
        <dbReference type="ChEBI" id="CHEBI:15378"/>
        <dbReference type="ChEBI" id="CHEBI:29999"/>
        <dbReference type="ChEBI" id="CHEBI:57683"/>
        <dbReference type="ChEBI" id="CHEBI:58211"/>
        <dbReference type="ChEBI" id="CHEBI:137321"/>
        <dbReference type="EC" id="2.4.1.109"/>
    </reaction>
</comment>
<proteinExistence type="inferred from homology"/>
<dbReference type="GeneID" id="136810484"/>
<keyword evidence="19" id="KW-1185">Reference proteome</keyword>
<name>A0A7M5V5S3_9CNID</name>
<dbReference type="InterPro" id="IPR016093">
    <property type="entry name" value="MIR_motif"/>
</dbReference>
<dbReference type="GO" id="GO:0005789">
    <property type="term" value="C:endoplasmic reticulum membrane"/>
    <property type="evidence" value="ECO:0007669"/>
    <property type="project" value="UniProtKB-SubCell"/>
</dbReference>
<evidence type="ECO:0000256" key="2">
    <source>
        <dbReference type="ARBA" id="ARBA00004922"/>
    </source>
</evidence>
<evidence type="ECO:0000256" key="5">
    <source>
        <dbReference type="ARBA" id="ARBA00022676"/>
    </source>
</evidence>
<dbReference type="EC" id="2.4.1.109" evidence="4"/>
<evidence type="ECO:0000259" key="17">
    <source>
        <dbReference type="PROSITE" id="PS50919"/>
    </source>
</evidence>
<feature type="domain" description="MIR" evidence="17">
    <location>
        <begin position="447"/>
        <end position="503"/>
    </location>
</feature>
<feature type="transmembrane region" description="Helical" evidence="16">
    <location>
        <begin position="281"/>
        <end position="305"/>
    </location>
</feature>
<feature type="domain" description="MIR" evidence="17">
    <location>
        <begin position="509"/>
        <end position="567"/>
    </location>
</feature>
<dbReference type="PANTHER" id="PTHR10050:SF46">
    <property type="entry name" value="PROTEIN O-MANNOSYL-TRANSFERASE 2"/>
    <property type="match status" value="1"/>
</dbReference>
<evidence type="ECO:0000256" key="16">
    <source>
        <dbReference type="SAM" id="Phobius"/>
    </source>
</evidence>
<dbReference type="Gene3D" id="2.80.10.50">
    <property type="match status" value="1"/>
</dbReference>
<comment type="pathway">
    <text evidence="2">Protein modification; protein glycosylation.</text>
</comment>
<feature type="transmembrane region" description="Helical" evidence="16">
    <location>
        <begin position="639"/>
        <end position="660"/>
    </location>
</feature>
<evidence type="ECO:0000256" key="15">
    <source>
        <dbReference type="SAM" id="MobiDB-lite"/>
    </source>
</evidence>
<dbReference type="Pfam" id="PF02366">
    <property type="entry name" value="PMT"/>
    <property type="match status" value="1"/>
</dbReference>
<evidence type="ECO:0000256" key="1">
    <source>
        <dbReference type="ARBA" id="ARBA00004477"/>
    </source>
</evidence>